<keyword evidence="3" id="KW-1185">Reference proteome</keyword>
<feature type="compositionally biased region" description="Basic and acidic residues" evidence="1">
    <location>
        <begin position="1"/>
        <end position="15"/>
    </location>
</feature>
<proteinExistence type="predicted"/>
<protein>
    <submittedName>
        <fullName evidence="2">Uncharacterized protein</fullName>
    </submittedName>
</protein>
<evidence type="ECO:0000313" key="2">
    <source>
        <dbReference type="EMBL" id="GIF20069.1"/>
    </source>
</evidence>
<accession>A0A919NLA7</accession>
<dbReference type="EMBL" id="BOMY01000020">
    <property type="protein sequence ID" value="GIF20069.1"/>
    <property type="molecule type" value="Genomic_DNA"/>
</dbReference>
<organism evidence="2 3">
    <name type="scientific">Paractinoplanes tereljensis</name>
    <dbReference type="NCBI Taxonomy" id="571912"/>
    <lineage>
        <taxon>Bacteria</taxon>
        <taxon>Bacillati</taxon>
        <taxon>Actinomycetota</taxon>
        <taxon>Actinomycetes</taxon>
        <taxon>Micromonosporales</taxon>
        <taxon>Micromonosporaceae</taxon>
        <taxon>Paractinoplanes</taxon>
    </lineage>
</organism>
<feature type="region of interest" description="Disordered" evidence="1">
    <location>
        <begin position="1"/>
        <end position="39"/>
    </location>
</feature>
<feature type="compositionally biased region" description="Basic and acidic residues" evidence="1">
    <location>
        <begin position="22"/>
        <end position="33"/>
    </location>
</feature>
<sequence>MLAGRSHELTIEEGHGALARPLPEKHLPERARDPQWTPDRVIVELRPDRMHTGR</sequence>
<name>A0A919NLA7_9ACTN</name>
<evidence type="ECO:0000313" key="3">
    <source>
        <dbReference type="Proteomes" id="UP000623608"/>
    </source>
</evidence>
<evidence type="ECO:0000256" key="1">
    <source>
        <dbReference type="SAM" id="MobiDB-lite"/>
    </source>
</evidence>
<dbReference type="AlphaFoldDB" id="A0A919NLA7"/>
<reference evidence="2" key="1">
    <citation type="submission" date="2021-01" db="EMBL/GenBank/DDBJ databases">
        <title>Whole genome shotgun sequence of Actinoplanes tereljensis NBRC 105297.</title>
        <authorList>
            <person name="Komaki H."/>
            <person name="Tamura T."/>
        </authorList>
    </citation>
    <scope>NUCLEOTIDE SEQUENCE</scope>
    <source>
        <strain evidence="2">NBRC 105297</strain>
    </source>
</reference>
<dbReference type="Proteomes" id="UP000623608">
    <property type="component" value="Unassembled WGS sequence"/>
</dbReference>
<comment type="caution">
    <text evidence="2">The sequence shown here is derived from an EMBL/GenBank/DDBJ whole genome shotgun (WGS) entry which is preliminary data.</text>
</comment>
<gene>
    <name evidence="2" type="ORF">Ate02nite_27990</name>
</gene>